<dbReference type="Proteomes" id="UP001209540">
    <property type="component" value="Unassembled WGS sequence"/>
</dbReference>
<keyword evidence="1" id="KW-0560">Oxidoreductase</keyword>
<protein>
    <recommendedName>
        <fullName evidence="5">Oxidoreductase AflY</fullName>
    </recommendedName>
</protein>
<name>A0AAD5K119_9FUNG</name>
<feature type="region of interest" description="Disordered" evidence="2">
    <location>
        <begin position="1"/>
        <end position="20"/>
    </location>
</feature>
<dbReference type="GO" id="GO:0016491">
    <property type="term" value="F:oxidoreductase activity"/>
    <property type="evidence" value="ECO:0007669"/>
    <property type="project" value="UniProtKB-KW"/>
</dbReference>
<proteinExistence type="predicted"/>
<organism evidence="3 4">
    <name type="scientific">Phascolomyces articulosus</name>
    <dbReference type="NCBI Taxonomy" id="60185"/>
    <lineage>
        <taxon>Eukaryota</taxon>
        <taxon>Fungi</taxon>
        <taxon>Fungi incertae sedis</taxon>
        <taxon>Mucoromycota</taxon>
        <taxon>Mucoromycotina</taxon>
        <taxon>Mucoromycetes</taxon>
        <taxon>Mucorales</taxon>
        <taxon>Lichtheimiaceae</taxon>
        <taxon>Phascolomyces</taxon>
    </lineage>
</organism>
<dbReference type="Pfam" id="PF14027">
    <property type="entry name" value="Questin_oxidase"/>
    <property type="match status" value="1"/>
</dbReference>
<dbReference type="InterPro" id="IPR025337">
    <property type="entry name" value="Questin_oxidase-like"/>
</dbReference>
<reference evidence="3" key="1">
    <citation type="journal article" date="2022" name="IScience">
        <title>Evolution of zygomycete secretomes and the origins of terrestrial fungal ecologies.</title>
        <authorList>
            <person name="Chang Y."/>
            <person name="Wang Y."/>
            <person name="Mondo S."/>
            <person name="Ahrendt S."/>
            <person name="Andreopoulos W."/>
            <person name="Barry K."/>
            <person name="Beard J."/>
            <person name="Benny G.L."/>
            <person name="Blankenship S."/>
            <person name="Bonito G."/>
            <person name="Cuomo C."/>
            <person name="Desiro A."/>
            <person name="Gervers K.A."/>
            <person name="Hundley H."/>
            <person name="Kuo A."/>
            <person name="LaButti K."/>
            <person name="Lang B.F."/>
            <person name="Lipzen A."/>
            <person name="O'Donnell K."/>
            <person name="Pangilinan J."/>
            <person name="Reynolds N."/>
            <person name="Sandor L."/>
            <person name="Smith M.E."/>
            <person name="Tsang A."/>
            <person name="Grigoriev I.V."/>
            <person name="Stajich J.E."/>
            <person name="Spatafora J.W."/>
        </authorList>
    </citation>
    <scope>NUCLEOTIDE SEQUENCE</scope>
    <source>
        <strain evidence="3">RSA 2281</strain>
    </source>
</reference>
<dbReference type="PANTHER" id="PTHR35870">
    <property type="entry name" value="PROTEIN, PUTATIVE (AFU_ORTHOLOGUE AFUA_5G03330)-RELATED"/>
    <property type="match status" value="1"/>
</dbReference>
<keyword evidence="4" id="KW-1185">Reference proteome</keyword>
<reference evidence="3" key="2">
    <citation type="submission" date="2023-02" db="EMBL/GenBank/DDBJ databases">
        <authorList>
            <consortium name="DOE Joint Genome Institute"/>
            <person name="Mondo S.J."/>
            <person name="Chang Y."/>
            <person name="Wang Y."/>
            <person name="Ahrendt S."/>
            <person name="Andreopoulos W."/>
            <person name="Barry K."/>
            <person name="Beard J."/>
            <person name="Benny G.L."/>
            <person name="Blankenship S."/>
            <person name="Bonito G."/>
            <person name="Cuomo C."/>
            <person name="Desiro A."/>
            <person name="Gervers K.A."/>
            <person name="Hundley H."/>
            <person name="Kuo A."/>
            <person name="LaButti K."/>
            <person name="Lang B.F."/>
            <person name="Lipzen A."/>
            <person name="O'Donnell K."/>
            <person name="Pangilinan J."/>
            <person name="Reynolds N."/>
            <person name="Sandor L."/>
            <person name="Smith M.W."/>
            <person name="Tsang A."/>
            <person name="Grigoriev I.V."/>
            <person name="Stajich J.E."/>
            <person name="Spatafora J.W."/>
        </authorList>
    </citation>
    <scope>NUCLEOTIDE SEQUENCE</scope>
    <source>
        <strain evidence="3">RSA 2281</strain>
    </source>
</reference>
<dbReference type="EMBL" id="JAIXMP010000012">
    <property type="protein sequence ID" value="KAI9264167.1"/>
    <property type="molecule type" value="Genomic_DNA"/>
</dbReference>
<evidence type="ECO:0008006" key="5">
    <source>
        <dbReference type="Google" id="ProtNLM"/>
    </source>
</evidence>
<accession>A0AAD5K119</accession>
<comment type="caution">
    <text evidence="3">The sequence shown here is derived from an EMBL/GenBank/DDBJ whole genome shotgun (WGS) entry which is preliminary data.</text>
</comment>
<evidence type="ECO:0000313" key="4">
    <source>
        <dbReference type="Proteomes" id="UP001209540"/>
    </source>
</evidence>
<evidence type="ECO:0000256" key="2">
    <source>
        <dbReference type="SAM" id="MobiDB-lite"/>
    </source>
</evidence>
<evidence type="ECO:0000256" key="1">
    <source>
        <dbReference type="ARBA" id="ARBA00023002"/>
    </source>
</evidence>
<dbReference type="AlphaFoldDB" id="A0AAD5K119"/>
<evidence type="ECO:0000313" key="3">
    <source>
        <dbReference type="EMBL" id="KAI9264167.1"/>
    </source>
</evidence>
<sequence>MSLEKSDATTNLSHHAIHIPGTAPNNLTRHPLIDKCHKEFDIFFNNIGFHSHLMHHYLAAYALGASKERLQEIYDTHASYMRPIPDSVGIITRNTYRQELGNRNAYTSYLNFFTEEIKQFGMMETIRYWMFKDDMLTLVLGALYHPTIHLAYAAEFNLPKIASEALAMAACTDHRLVPLFGTLDQPLPSTLNKKNGTQSIYDIINRIRRDPDFDDVVHFSDQFKDRSVLENTKAVAKLREYASQWHFKDIESNLQELFIHWIFIEAATGIRKNHEVKLDFDLTHVLTSVHAVYTLVPHLTSTQAELLLSHYMLESLMYYVAQGRPPIEMDLLAEYKSPQAINGSDTPWLDVFRLALAAEEPHCIKAVRAIALAQIVYGSSDGNDQKEVEGSSSTFVTRKNQDLLFLKAAQLTVDVAGKGTAQMPNFVFTGIGYKETWE</sequence>
<dbReference type="PANTHER" id="PTHR35870:SF1">
    <property type="entry name" value="PROTEIN, PUTATIVE (AFU_ORTHOLOGUE AFUA_5G03330)-RELATED"/>
    <property type="match status" value="1"/>
</dbReference>
<gene>
    <name evidence="3" type="ORF">BDA99DRAFT_463108</name>
</gene>